<evidence type="ECO:0000313" key="1">
    <source>
        <dbReference type="EnsemblPlants" id="AVESA.00010b.r2.1AG0048630.1.CDS.1"/>
    </source>
</evidence>
<dbReference type="Proteomes" id="UP001732700">
    <property type="component" value="Chromosome 1A"/>
</dbReference>
<dbReference type="EnsemblPlants" id="AVESA.00010b.r2.1AG0048630.1">
    <property type="protein sequence ID" value="AVESA.00010b.r2.1AG0048630.1.CDS.1"/>
    <property type="gene ID" value="AVESA.00010b.r2.1AG0048630"/>
</dbReference>
<name>A0ACD5TGA3_AVESA</name>
<accession>A0ACD5TGA3</accession>
<protein>
    <submittedName>
        <fullName evidence="1">Uncharacterized protein</fullName>
    </submittedName>
</protein>
<reference evidence="1" key="1">
    <citation type="submission" date="2021-05" db="EMBL/GenBank/DDBJ databases">
        <authorList>
            <person name="Scholz U."/>
            <person name="Mascher M."/>
            <person name="Fiebig A."/>
        </authorList>
    </citation>
    <scope>NUCLEOTIDE SEQUENCE [LARGE SCALE GENOMIC DNA]</scope>
</reference>
<evidence type="ECO:0000313" key="2">
    <source>
        <dbReference type="Proteomes" id="UP001732700"/>
    </source>
</evidence>
<sequence>MPPLLNLPLPRPLPESPYRGRAQVFLFLLCWSPQDISPAPLLLLVLSILESETERACFPRRRGRMVQQRKFRLSDMIPNAWFYKLRDMRPQGRGGVGIHRRSSSAGCYKEVLQRPPWNRGSSARWDVGEVDVQQPAEARLNREVGVQQPVAEVIEPPNTPVKESCHSPLPRRASYYYSTRDRDREDPPPRRAREAQSPTRRTRVGHASEGRRHVSAPAPVHEKEPVVDAPGSSCLRRDICIKDDGGEHRRPTVTGPPDDGLDVKVIASEKEINIDLRDDDTPERRLRPIATKPATRQPEPNEPDVSRAVDFAEVTVWDEDEPERRLRPIVTRPVRRLPEPNEPEGSHVDLTVTARASSVSEKSSVSKPRWSSVSSSSSGRRRLKTRAHSPRLAATARRGKPTGRNWRAPAFAESYAVVKMSGDPRKDFLDSMEEMIAEKGIRHAADLEDLLACYLSLNDAEQHDLIIEVFEQVWMSLANAKKP</sequence>
<proteinExistence type="predicted"/>
<reference evidence="1" key="2">
    <citation type="submission" date="2025-09" db="UniProtKB">
        <authorList>
            <consortium name="EnsemblPlants"/>
        </authorList>
    </citation>
    <scope>IDENTIFICATION</scope>
</reference>
<organism evidence="1 2">
    <name type="scientific">Avena sativa</name>
    <name type="common">Oat</name>
    <dbReference type="NCBI Taxonomy" id="4498"/>
    <lineage>
        <taxon>Eukaryota</taxon>
        <taxon>Viridiplantae</taxon>
        <taxon>Streptophyta</taxon>
        <taxon>Embryophyta</taxon>
        <taxon>Tracheophyta</taxon>
        <taxon>Spermatophyta</taxon>
        <taxon>Magnoliopsida</taxon>
        <taxon>Liliopsida</taxon>
        <taxon>Poales</taxon>
        <taxon>Poaceae</taxon>
        <taxon>BOP clade</taxon>
        <taxon>Pooideae</taxon>
        <taxon>Poodae</taxon>
        <taxon>Poeae</taxon>
        <taxon>Poeae Chloroplast Group 1 (Aveneae type)</taxon>
        <taxon>Aveninae</taxon>
        <taxon>Avena</taxon>
    </lineage>
</organism>
<keyword evidence="2" id="KW-1185">Reference proteome</keyword>